<organism evidence="2 3">
    <name type="scientific">Amycolatopsis thermophila</name>
    <dbReference type="NCBI Taxonomy" id="206084"/>
    <lineage>
        <taxon>Bacteria</taxon>
        <taxon>Bacillati</taxon>
        <taxon>Actinomycetota</taxon>
        <taxon>Actinomycetes</taxon>
        <taxon>Pseudonocardiales</taxon>
        <taxon>Pseudonocardiaceae</taxon>
        <taxon>Amycolatopsis</taxon>
    </lineage>
</organism>
<evidence type="ECO:0000256" key="1">
    <source>
        <dbReference type="SAM" id="Phobius"/>
    </source>
</evidence>
<evidence type="ECO:0000313" key="3">
    <source>
        <dbReference type="Proteomes" id="UP001229651"/>
    </source>
</evidence>
<sequence length="76" mass="8216">MSQADFLTLVTALLGLALLVVLVWRTVLKERAVGRRSTDTASARTERIRTLDLVAVGLTVLTAIGAIWRIVVGLTL</sequence>
<proteinExistence type="predicted"/>
<accession>A0ABU0F3P8</accession>
<comment type="caution">
    <text evidence="2">The sequence shown here is derived from an EMBL/GenBank/DDBJ whole genome shotgun (WGS) entry which is preliminary data.</text>
</comment>
<reference evidence="2 3" key="1">
    <citation type="submission" date="2023-07" db="EMBL/GenBank/DDBJ databases">
        <title>Sequencing the genomes of 1000 actinobacteria strains.</title>
        <authorList>
            <person name="Klenk H.-P."/>
        </authorList>
    </citation>
    <scope>NUCLEOTIDE SEQUENCE [LARGE SCALE GENOMIC DNA]</scope>
    <source>
        <strain evidence="2 3">DSM 45805</strain>
    </source>
</reference>
<evidence type="ECO:0000313" key="2">
    <source>
        <dbReference type="EMBL" id="MDQ0381969.1"/>
    </source>
</evidence>
<keyword evidence="3" id="KW-1185">Reference proteome</keyword>
<protein>
    <submittedName>
        <fullName evidence="2">Uncharacterized protein</fullName>
    </submittedName>
</protein>
<feature type="transmembrane region" description="Helical" evidence="1">
    <location>
        <begin position="6"/>
        <end position="27"/>
    </location>
</feature>
<keyword evidence="1" id="KW-0812">Transmembrane</keyword>
<feature type="transmembrane region" description="Helical" evidence="1">
    <location>
        <begin position="48"/>
        <end position="71"/>
    </location>
</feature>
<keyword evidence="1" id="KW-0472">Membrane</keyword>
<name>A0ABU0F3P8_9PSEU</name>
<keyword evidence="1" id="KW-1133">Transmembrane helix</keyword>
<dbReference type="Proteomes" id="UP001229651">
    <property type="component" value="Unassembled WGS sequence"/>
</dbReference>
<gene>
    <name evidence="2" type="ORF">FB470_005963</name>
</gene>
<dbReference type="RefSeq" id="WP_306996779.1">
    <property type="nucleotide sequence ID" value="NZ_JAUSUT010000001.1"/>
</dbReference>
<dbReference type="EMBL" id="JAUSUT010000001">
    <property type="protein sequence ID" value="MDQ0381969.1"/>
    <property type="molecule type" value="Genomic_DNA"/>
</dbReference>